<dbReference type="Pfam" id="PF08241">
    <property type="entry name" value="Methyltransf_11"/>
    <property type="match status" value="1"/>
</dbReference>
<dbReference type="InterPro" id="IPR013216">
    <property type="entry name" value="Methyltransf_11"/>
</dbReference>
<dbReference type="EMBL" id="AP021879">
    <property type="protein sequence ID" value="BBO89512.1"/>
    <property type="molecule type" value="Genomic_DNA"/>
</dbReference>
<reference evidence="2 3" key="1">
    <citation type="submission" date="2019-11" db="EMBL/GenBank/DDBJ databases">
        <title>Comparative genomics of hydrocarbon-degrading Desulfosarcina strains.</title>
        <authorList>
            <person name="Watanabe M."/>
            <person name="Kojima H."/>
            <person name="Fukui M."/>
        </authorList>
    </citation>
    <scope>NUCLEOTIDE SEQUENCE [LARGE SCALE GENOMIC DNA]</scope>
    <source>
        <strain evidence="3">oXyS1</strain>
    </source>
</reference>
<dbReference type="SUPFAM" id="SSF53335">
    <property type="entry name" value="S-adenosyl-L-methionine-dependent methyltransferases"/>
    <property type="match status" value="1"/>
</dbReference>
<dbReference type="PANTHER" id="PTHR43591:SF24">
    <property type="entry name" value="2-METHOXY-6-POLYPRENYL-1,4-BENZOQUINOL METHYLASE, MITOCHONDRIAL"/>
    <property type="match status" value="1"/>
</dbReference>
<evidence type="ECO:0000259" key="1">
    <source>
        <dbReference type="Pfam" id="PF08241"/>
    </source>
</evidence>
<dbReference type="GO" id="GO:0032259">
    <property type="term" value="P:methylation"/>
    <property type="evidence" value="ECO:0007669"/>
    <property type="project" value="UniProtKB-KW"/>
</dbReference>
<dbReference type="GO" id="GO:0008757">
    <property type="term" value="F:S-adenosylmethionine-dependent methyltransferase activity"/>
    <property type="evidence" value="ECO:0007669"/>
    <property type="project" value="InterPro"/>
</dbReference>
<accession>A0A5K8AA74</accession>
<dbReference type="PANTHER" id="PTHR43591">
    <property type="entry name" value="METHYLTRANSFERASE"/>
    <property type="match status" value="1"/>
</dbReference>
<keyword evidence="2" id="KW-0808">Transferase</keyword>
<dbReference type="Proteomes" id="UP000422108">
    <property type="component" value="Chromosome"/>
</dbReference>
<organism evidence="2 3">
    <name type="scientific">Desulfosarcina ovata subsp. ovata</name>
    <dbReference type="NCBI Taxonomy" id="2752305"/>
    <lineage>
        <taxon>Bacteria</taxon>
        <taxon>Pseudomonadati</taxon>
        <taxon>Thermodesulfobacteriota</taxon>
        <taxon>Desulfobacteria</taxon>
        <taxon>Desulfobacterales</taxon>
        <taxon>Desulfosarcinaceae</taxon>
        <taxon>Desulfosarcina</taxon>
    </lineage>
</organism>
<sequence length="246" mass="27687">MNKIKTSIKNYWNWRSSSYGVDADKSAAIANQWQSIVHQLINGAPGKRALDIGTGTGQLAVYLARAGYEVTAIDISEAMIAEARRYAADQQLQIDFQTGDAESLDFADQSVDVIVSRNLLWTLPRPYQALMEWRRVLKPGGRLMLSDGLWMNTTWKRVPRLVFKLAKDMGRNGSRISLRFFYTYASLQKRLPFYEGVSLESALALMQAARFEAVTPYDTSQLRIHPYGASVPKRAAPPFFIASAIR</sequence>
<keyword evidence="3" id="KW-1185">Reference proteome</keyword>
<dbReference type="Gene3D" id="3.40.50.150">
    <property type="entry name" value="Vaccinia Virus protein VP39"/>
    <property type="match status" value="1"/>
</dbReference>
<keyword evidence="2" id="KW-0489">Methyltransferase</keyword>
<gene>
    <name evidence="2" type="ORF">DSCOOX_26920</name>
</gene>
<evidence type="ECO:0000313" key="2">
    <source>
        <dbReference type="EMBL" id="BBO89512.1"/>
    </source>
</evidence>
<protein>
    <submittedName>
        <fullName evidence="2">SAM-dependent methyltransferase</fullName>
    </submittedName>
</protein>
<dbReference type="AlphaFoldDB" id="A0A5K8AA74"/>
<dbReference type="RefSeq" id="WP_155310700.1">
    <property type="nucleotide sequence ID" value="NZ_AP021879.1"/>
</dbReference>
<feature type="domain" description="Methyltransferase type 11" evidence="1">
    <location>
        <begin position="50"/>
        <end position="144"/>
    </location>
</feature>
<proteinExistence type="predicted"/>
<dbReference type="InterPro" id="IPR029063">
    <property type="entry name" value="SAM-dependent_MTases_sf"/>
</dbReference>
<dbReference type="CDD" id="cd02440">
    <property type="entry name" value="AdoMet_MTases"/>
    <property type="match status" value="1"/>
</dbReference>
<name>A0A5K8AA74_9BACT</name>
<evidence type="ECO:0000313" key="3">
    <source>
        <dbReference type="Proteomes" id="UP000422108"/>
    </source>
</evidence>